<dbReference type="STRING" id="929558.SMGD1_1913"/>
<proteinExistence type="predicted"/>
<dbReference type="RefSeq" id="WP_008336215.1">
    <property type="nucleotide sequence ID" value="NZ_AFRZ01000001.1"/>
</dbReference>
<comment type="caution">
    <text evidence="1">The sequence shown here is derived from an EMBL/GenBank/DDBJ whole genome shotgun (WGS) entry which is preliminary data.</text>
</comment>
<organism evidence="1 2">
    <name type="scientific">Sulfurimonas gotlandica (strain DSM 19862 / JCM 16533 / GD1)</name>
    <dbReference type="NCBI Taxonomy" id="929558"/>
    <lineage>
        <taxon>Bacteria</taxon>
        <taxon>Pseudomonadati</taxon>
        <taxon>Campylobacterota</taxon>
        <taxon>Epsilonproteobacteria</taxon>
        <taxon>Campylobacterales</taxon>
        <taxon>Sulfurimonadaceae</taxon>
        <taxon>Sulfurimonas</taxon>
    </lineage>
</organism>
<accession>B6BIS6</accession>
<evidence type="ECO:0000313" key="2">
    <source>
        <dbReference type="Proteomes" id="UP000006431"/>
    </source>
</evidence>
<keyword evidence="2" id="KW-1185">Reference proteome</keyword>
<name>B6BIS6_SULGG</name>
<dbReference type="AlphaFoldDB" id="B6BIS6"/>
<evidence type="ECO:0000313" key="1">
    <source>
        <dbReference type="EMBL" id="EHP30436.1"/>
    </source>
</evidence>
<dbReference type="OrthoDB" id="5334623at2"/>
<reference evidence="1 2" key="1">
    <citation type="journal article" date="2012" name="Proc. Natl. Acad. Sci. U.S.A.">
        <title>Genome and physiology of a model Epsilonproteobacterium responsible for sulfide detoxification in marine oxygen depletion zones.</title>
        <authorList>
            <person name="Grote J."/>
            <person name="Schott T."/>
            <person name="Bruckner C.G."/>
            <person name="Glockner F.O."/>
            <person name="Jost G."/>
            <person name="Teeling H."/>
            <person name="Labrenz M."/>
            <person name="Jurgens K."/>
        </authorList>
    </citation>
    <scope>NUCLEOTIDE SEQUENCE [LARGE SCALE GENOMIC DNA]</scope>
    <source>
        <strain evidence="1 2">GD1</strain>
    </source>
</reference>
<gene>
    <name evidence="1" type="ORF">SMGD1_1913</name>
</gene>
<protein>
    <submittedName>
        <fullName evidence="1">Uncharacterized protein</fullName>
    </submittedName>
</protein>
<dbReference type="Proteomes" id="UP000006431">
    <property type="component" value="Unassembled WGS sequence"/>
</dbReference>
<dbReference type="PATRIC" id="fig|929558.5.peg.1907"/>
<dbReference type="EMBL" id="AFRZ01000001">
    <property type="protein sequence ID" value="EHP30436.1"/>
    <property type="molecule type" value="Genomic_DNA"/>
</dbReference>
<sequence>MKSREFKIHIDYLNLDYDDNLNMNLIEEYVIEDLEVPQDCIKSLEVYDNYVDIKLTANQRYFNDDWYVNLQRVV</sequence>
<accession>H1FWD3</accession>
<dbReference type="HOGENOM" id="CLU_2686461_0_0_7"/>